<feature type="domain" description="Carboxymuconolactone decarboxylase-like" evidence="1">
    <location>
        <begin position="117"/>
        <end position="186"/>
    </location>
</feature>
<dbReference type="InterPro" id="IPR029032">
    <property type="entry name" value="AhpD-like"/>
</dbReference>
<protein>
    <recommendedName>
        <fullName evidence="1">Carboxymuconolactone decarboxylase-like domain-containing protein</fullName>
    </recommendedName>
</protein>
<dbReference type="InterPro" id="IPR003779">
    <property type="entry name" value="CMD-like"/>
</dbReference>
<dbReference type="EMBL" id="BAABFB010000075">
    <property type="protein sequence ID" value="GAA4490434.1"/>
    <property type="molecule type" value="Genomic_DNA"/>
</dbReference>
<dbReference type="Gene3D" id="1.20.1290.10">
    <property type="entry name" value="AhpD-like"/>
    <property type="match status" value="1"/>
</dbReference>
<accession>A0ABP8PP58</accession>
<evidence type="ECO:0000259" key="1">
    <source>
        <dbReference type="Pfam" id="PF02627"/>
    </source>
</evidence>
<proteinExistence type="predicted"/>
<evidence type="ECO:0000313" key="2">
    <source>
        <dbReference type="EMBL" id="GAA4490434.1"/>
    </source>
</evidence>
<sequence length="210" mass="23061">MQSQIDPDVLDPKLVAFIRLKIDVSATHMYAPGVRRHIATAIELGATREELLEVIKISAVIGIHACATGVPILAQELVHAGRQSGPREATTPTPVIDGLLERGQFNPLWETLHNWDPDWLEAFLAMGAGIWSDHVLPPLWIELLCIAGDAALTHMYEPGTRRHIAAALELGASREQIDAVLRIVADQGRECYEFALPILEHELSGIAAHR</sequence>
<name>A0ABP8PP58_9NOCA</name>
<keyword evidence="3" id="KW-1185">Reference proteome</keyword>
<dbReference type="PANTHER" id="PTHR33930">
    <property type="entry name" value="ALKYL HYDROPEROXIDE REDUCTASE AHPD"/>
    <property type="match status" value="1"/>
</dbReference>
<dbReference type="SUPFAM" id="SSF69118">
    <property type="entry name" value="AhpD-like"/>
    <property type="match status" value="1"/>
</dbReference>
<gene>
    <name evidence="2" type="ORF">GCM10023094_53730</name>
</gene>
<evidence type="ECO:0000313" key="3">
    <source>
        <dbReference type="Proteomes" id="UP001501183"/>
    </source>
</evidence>
<dbReference type="Pfam" id="PF02627">
    <property type="entry name" value="CMD"/>
    <property type="match status" value="1"/>
</dbReference>
<dbReference type="PANTHER" id="PTHR33930:SF2">
    <property type="entry name" value="BLR3452 PROTEIN"/>
    <property type="match status" value="1"/>
</dbReference>
<organism evidence="2 3">
    <name type="scientific">Rhodococcus olei</name>
    <dbReference type="NCBI Taxonomy" id="2161675"/>
    <lineage>
        <taxon>Bacteria</taxon>
        <taxon>Bacillati</taxon>
        <taxon>Actinomycetota</taxon>
        <taxon>Actinomycetes</taxon>
        <taxon>Mycobacteriales</taxon>
        <taxon>Nocardiaceae</taxon>
        <taxon>Rhodococcus</taxon>
    </lineage>
</organism>
<dbReference type="Proteomes" id="UP001501183">
    <property type="component" value="Unassembled WGS sequence"/>
</dbReference>
<dbReference type="RefSeq" id="WP_345353020.1">
    <property type="nucleotide sequence ID" value="NZ_BAABFB010000075.1"/>
</dbReference>
<comment type="caution">
    <text evidence="2">The sequence shown here is derived from an EMBL/GenBank/DDBJ whole genome shotgun (WGS) entry which is preliminary data.</text>
</comment>
<reference evidence="3" key="1">
    <citation type="journal article" date="2019" name="Int. J. Syst. Evol. Microbiol.">
        <title>The Global Catalogue of Microorganisms (GCM) 10K type strain sequencing project: providing services to taxonomists for standard genome sequencing and annotation.</title>
        <authorList>
            <consortium name="The Broad Institute Genomics Platform"/>
            <consortium name="The Broad Institute Genome Sequencing Center for Infectious Disease"/>
            <person name="Wu L."/>
            <person name="Ma J."/>
        </authorList>
    </citation>
    <scope>NUCLEOTIDE SEQUENCE [LARGE SCALE GENOMIC DNA]</scope>
    <source>
        <strain evidence="3">JCM 32206</strain>
    </source>
</reference>